<dbReference type="KEGG" id="nhm:NHE_0625"/>
<dbReference type="SUPFAM" id="SSF52343">
    <property type="entry name" value="Ferredoxin reductase-like, C-terminal NADP-linked domain"/>
    <property type="match status" value="1"/>
</dbReference>
<dbReference type="PANTHER" id="PTHR43513">
    <property type="entry name" value="DIHYDROOROTATE DEHYDROGENASE B (NAD(+)), ELECTRON TRANSFER SUBUNIT"/>
    <property type="match status" value="1"/>
</dbReference>
<evidence type="ECO:0000313" key="3">
    <source>
        <dbReference type="Proteomes" id="UP000023755"/>
    </source>
</evidence>
<dbReference type="GO" id="GO:0051536">
    <property type="term" value="F:iron-sulfur cluster binding"/>
    <property type="evidence" value="ECO:0007669"/>
    <property type="project" value="InterPro"/>
</dbReference>
<dbReference type="PANTHER" id="PTHR43513:SF3">
    <property type="entry name" value="DIHYDROOROTATE DEHYDROGENASE B (NAD(+)), ELECTRON TRANSFER SUBUNIT-RELATED"/>
    <property type="match status" value="1"/>
</dbReference>
<sequence length="1073" mass="120974">MSVNPNVTRIEELYTTQGLRKLHARFLKNSVSSESDVIALATAVEEFIVQLFCIKDEFQKKSLSVIRAAAIHLCKRNFIERIALRQYEKTISLSLIEGDLRKLLQISEIDELLYAEKVLSWLKDREKYSKELEIAAQYALYMVEKFKTRCDKALFHLPKKFDFEELISLNRVEKDGIPVLEKGRCHSRDSFCLSDGGPDESNSVDHTNYCLVCHTRKKDSCRTGFSTTDGQYSKSPLGILLKGCPLRQKISEMNKLYSEGKIIAALSVVTLDNPMCAATGHRICNDCMRSCIYQKQEPVNVPGIETAILNAVLELPYGFEIYSLLTRWNPLRVEQPFPREDSGKRVLISGTGPAGFTLAHYLLNDGHTVIAVDGAKIEPLPTKYVGLGGKNFELIENVNDLYENLDERIVYGFGGVSEYGITVRWNKNYLKLIRILLERRSNYRVFGGVCFGSNISAKDCRRLGFGHVALCIGSGNPNIPDVKNVLTRGVRFASDFLMNLQMSGAFKVNSIATLQLHMPVVVIGAGLTAVDSATEALTYYKVQVEKFLQRYEYLSGVYGCSEVEKNWDKEEKRIAYEFLSHARTLRETVDKTQFLKSLGGVKIIYRKRIQDSPAYRLNFEELNSAMLEGIEFIEETEPLEIIQDEYGLVKAIKCLHRGKMISINARSVIIATGTRPNSSLRDEVPELYSDMENLSFFGDLDPKYSGSVVGAMASAKDKYPRITERLMRIEPTSNIEHQNFRCVDPCGSKDSIKEINKRFLEEISELLTAKVINVAELTENIFEIQVYAPLAAWNFMPGQFYKLQNFEVSNTFQIEPIALTGSCVDKLKGIISLIVIEIGASSYLCRFLKPGERIILTGPSGSPTEIPSGEKVLLIGGGLGNAVLFSIAKEMKRKGCQVIYFAGYKKLQDRFKPEVIEESSDAVVWVCDEAQLPYNRSRDLSLNCNMVEALNKYKAQELPVSTKIGAIDRIIIIGSEPLMRAVQTFIRENRDVLKPEVEVIASVNSPMQCMMKGVCAQCLQRRVIDGKEVYVYSCVNQDQGLEETDFDFLSQRLRQNSLAEKITYLYCKSAMEV</sequence>
<dbReference type="Pfam" id="PF07992">
    <property type="entry name" value="Pyr_redox_2"/>
    <property type="match status" value="1"/>
</dbReference>
<dbReference type="Gene3D" id="3.50.50.60">
    <property type="entry name" value="FAD/NAD(P)-binding domain"/>
    <property type="match status" value="1"/>
</dbReference>
<dbReference type="PROSITE" id="PS51384">
    <property type="entry name" value="FAD_FR"/>
    <property type="match status" value="1"/>
</dbReference>
<accession>X5HM88</accession>
<dbReference type="SUPFAM" id="SSF63380">
    <property type="entry name" value="Riboflavin synthase domain-like"/>
    <property type="match status" value="1"/>
</dbReference>
<evidence type="ECO:0000259" key="1">
    <source>
        <dbReference type="PROSITE" id="PS51384"/>
    </source>
</evidence>
<feature type="domain" description="FAD-binding FR-type" evidence="1">
    <location>
        <begin position="764"/>
        <end position="866"/>
    </location>
</feature>
<keyword evidence="3" id="KW-1185">Reference proteome</keyword>
<dbReference type="OrthoDB" id="9803192at2"/>
<dbReference type="InterPro" id="IPR023753">
    <property type="entry name" value="FAD/NAD-binding_dom"/>
</dbReference>
<dbReference type="RefSeq" id="WP_038559768.1">
    <property type="nucleotide sequence ID" value="NZ_CP007481.1"/>
</dbReference>
<dbReference type="Proteomes" id="UP000023755">
    <property type="component" value="Chromosome"/>
</dbReference>
<evidence type="ECO:0000313" key="2">
    <source>
        <dbReference type="EMBL" id="AHX11560.1"/>
    </source>
</evidence>
<dbReference type="EMBL" id="CP007481">
    <property type="protein sequence ID" value="AHX11560.1"/>
    <property type="molecule type" value="Genomic_DNA"/>
</dbReference>
<dbReference type="InterPro" id="IPR017927">
    <property type="entry name" value="FAD-bd_FR_type"/>
</dbReference>
<dbReference type="InterPro" id="IPR009051">
    <property type="entry name" value="Helical_ferredxn"/>
</dbReference>
<dbReference type="InterPro" id="IPR036188">
    <property type="entry name" value="FAD/NAD-bd_sf"/>
</dbReference>
<protein>
    <submittedName>
        <fullName evidence="2">Pyridine nucleotide-disulfide oxidoreductase family protein</fullName>
    </submittedName>
</protein>
<dbReference type="InterPro" id="IPR039261">
    <property type="entry name" value="FNR_nucleotide-bd"/>
</dbReference>
<dbReference type="STRING" id="1286528.NHE_0625"/>
<dbReference type="SUPFAM" id="SSF51971">
    <property type="entry name" value="Nucleotide-binding domain"/>
    <property type="match status" value="1"/>
</dbReference>
<dbReference type="HOGENOM" id="CLU_006653_0_0_5"/>
<organism evidence="2 3">
    <name type="scientific">Neorickettsia helminthoeca str. Oregon</name>
    <dbReference type="NCBI Taxonomy" id="1286528"/>
    <lineage>
        <taxon>Bacteria</taxon>
        <taxon>Pseudomonadati</taxon>
        <taxon>Pseudomonadota</taxon>
        <taxon>Alphaproteobacteria</taxon>
        <taxon>Rickettsiales</taxon>
        <taxon>Anaplasmataceae</taxon>
        <taxon>Neorickettsia</taxon>
    </lineage>
</organism>
<dbReference type="Gene3D" id="3.40.50.80">
    <property type="entry name" value="Nucleotide-binding domain of ferredoxin-NADP reductase (FNR) module"/>
    <property type="match status" value="1"/>
</dbReference>
<dbReference type="Gene3D" id="2.40.30.10">
    <property type="entry name" value="Translation factors"/>
    <property type="match status" value="1"/>
</dbReference>
<reference evidence="2 3" key="1">
    <citation type="submission" date="2014-03" db="EMBL/GenBank/DDBJ databases">
        <title>Sequencing and Comparison of Genomes and Transcriptome Profiles of Human Ehrlichiosis Agents.</title>
        <authorList>
            <person name="Lin M."/>
            <person name="Daugherty S.C."/>
            <person name="Nagaraj S."/>
            <person name="Cheng Z."/>
            <person name="Xiong Q."/>
            <person name="Lin F.-Y."/>
            <person name="Sengamalay N."/>
            <person name="Ott S."/>
            <person name="Godinez A."/>
            <person name="Tallon L.J."/>
            <person name="Sadzewicz L."/>
            <person name="Fraser C.M."/>
            <person name="Dunning Hotopp J.C."/>
            <person name="Rikihisa Y."/>
        </authorList>
    </citation>
    <scope>NUCLEOTIDE SEQUENCE [LARGE SCALE GENOMIC DNA]</scope>
    <source>
        <strain evidence="2 3">Oregon</strain>
    </source>
</reference>
<dbReference type="AlphaFoldDB" id="X5HM88"/>
<dbReference type="InterPro" id="IPR050353">
    <property type="entry name" value="PyrK_electron_transfer"/>
</dbReference>
<dbReference type="CDD" id="cd06192">
    <property type="entry name" value="DHOD_e_trans_like"/>
    <property type="match status" value="1"/>
</dbReference>
<proteinExistence type="predicted"/>
<dbReference type="InterPro" id="IPR017938">
    <property type="entry name" value="Riboflavin_synthase-like_b-brl"/>
</dbReference>
<dbReference type="Gene3D" id="1.10.1060.10">
    <property type="entry name" value="Alpha-helical ferredoxin"/>
    <property type="match status" value="1"/>
</dbReference>
<dbReference type="GO" id="GO:0016491">
    <property type="term" value="F:oxidoreductase activity"/>
    <property type="evidence" value="ECO:0007669"/>
    <property type="project" value="InterPro"/>
</dbReference>
<name>X5HM88_9RICK</name>
<gene>
    <name evidence="2" type="ORF">NHE_0625</name>
</gene>